<reference evidence="1" key="1">
    <citation type="submission" date="2022-04" db="EMBL/GenBank/DDBJ databases">
        <title>Jade perch genome.</title>
        <authorList>
            <person name="Chao B."/>
        </authorList>
    </citation>
    <scope>NUCLEOTIDE SEQUENCE</scope>
    <source>
        <strain evidence="1">CB-2022</strain>
    </source>
</reference>
<proteinExistence type="predicted"/>
<evidence type="ECO:0000313" key="2">
    <source>
        <dbReference type="Proteomes" id="UP000831701"/>
    </source>
</evidence>
<accession>A0ACB8VQ67</accession>
<feature type="non-terminal residue" evidence="1">
    <location>
        <position position="1"/>
    </location>
</feature>
<keyword evidence="2" id="KW-1185">Reference proteome</keyword>
<evidence type="ECO:0000313" key="1">
    <source>
        <dbReference type="EMBL" id="KAI3357761.1"/>
    </source>
</evidence>
<dbReference type="EMBL" id="CM041549">
    <property type="protein sequence ID" value="KAI3357761.1"/>
    <property type="molecule type" value="Genomic_DNA"/>
</dbReference>
<comment type="caution">
    <text evidence="1">The sequence shown here is derived from an EMBL/GenBank/DDBJ whole genome shotgun (WGS) entry which is preliminary data.</text>
</comment>
<sequence>TSLRESRRERKEKRGSGHEKFSRLHPEREPANRETAETIKMSGSHPRLHQSAAPAPNALSTDKDAEMPATEKDLAEDAPWKKIQQNTFTRWCNEHLKCVNKRIGNLQTDLSDGLRLIGLLEVLSQKKMFRKYNQRPTFRQMQLENVSVALEFLDKENIKLVSIDSKAIVDGNLKLILGLIWTLILHYSISMPMWDEEEESDDAKQKTPKQRLLGWIQNKLPELPITNFHKDWQTGRALGALVDSCAPELESLGGVLDRAPPLGTPLFYMGDFNAHVGNNSDDTWRGVIGRNGLPDLNPSGVLLLDFCASHGLSITNTMFEHKGVHQCTWHQDTLGRRSMIDFVVVSSDLRPYVLDTRVKRGAELSTDHHLVVSWTPLAEEEVGQTWQTQTFRGRLETLSPSGPCSLPPLSTRRFEVVDARSLVPVVVAIPEPWWWTPEVRDAVRLKKESYRTMLACGTPDAVDRYRQAKQAAARTVLEAKTRVWEEFGEAMEEDYRSASKRFWQTVRRLRRGKQYSANTVYSAGGELLTSTEDIVGRWKKYFEDLLNPTDLPSNEEAEDGDSEVDSSITQAEVTEGARGFMGVCPTSPHVLCGSGERHSTVSLVVFCGECSRVWGPGPLLRAVRSLYDRSRSLVRIAAGSKSDLFPVHVGLRQGCPLSPVLFIIFMDRISRRSQGPEGVRFGNHRISSLLFADDVVLLASSSQDLQHVLERFAAECEAAGMRISTSKSEAMVLDRKRVVCPLRVSGEVLPQVEEFKYLGVLFTSEGKMEREIDRRIGAASAVMRSVYRTVVVKKELSRKAKLSIYRSIYVPTLTYGHELWVMTERTRSRIQAAEMSFLRRVAGRSLRDRGGVPGVSHREEASGKTQDTLERLCLSDWPGNASGSPGRAGGSVWGLCPDWDQWDQTKPVDNAREAMQQADDWLGIPQVITPEEIVDPNVDEHSVMTYLSQFPKAKLKPGAPLRPKLNPKKARAYGPGVEPVGNVVMKKATFTVETISAGMGEVLVYVEDPAGHREEAKVTANNDKNRTYSVFYIPKVTGMHKVTVLFAGQHISKSPFEVEIGMAQGDSSKATAQGPGLEPTGNIANKTTYFDVYTAGAGVGEVEVVIMDPAGKKNTVPCEIEDKGNSSYRCTYKPTQEGQHTIYVTFAGGPISKSPFTVTVGEACNPSLCKAKGRGLQPKGLRVKETADFKVYTKGAGTGELKVSIKGPKGLEEPCKRKDLGDGVYGFEYYPTTPGTYTITITWGGQHIPRSPIEVKIGAEAGQQKVRAWGPGLDGGVVGKSADFVVEAVGDNVGTLGFSVEGPSQAKIECDDKGDGSCDVRYWPTEPGEYAVHVLCNNEDIQHSPFMAEIVNPPGKDFYPDKVKAFGPGLQSSGLAVGKPTEFTVDAKQGGNAPLKIAAQDGEGTPVDVQVKDNGNGTYACSYTPRKPVKHTAMISWGGVNIPNSPFRMNIGAGCHPNKVKVSGPGVAKTGLKAFEPTYFTVDCAEAGQGDISIGIKCAPGVVGPAEADIDFDIIRNDNDTFTVKYTPPGAGSYTIMVLFAAIPMTPIRIKVDPSHDASKVKAEGPGLSRSGVELNKPTHFTVSTKGAGKANLDCNFSGPTKGEAVKDFEIINNHDNTHTVKYTPVQQGPLGVAVTYGGDNIPKSPFNVGVAPSLDLSKVKVTGLGDKMTVGKDQEVTVKSKGAGGQGKVAAKVTSPSGKPVTSKVEPGLSPETSQVKFIPRETGPYQVELTYDGAPIPGSPFTPTAYPASDPSKVVYVVMNHLSLSLLQVRCSGPGLERAKVGEKGEFIVDCTNAGPADLTIEIISDSGTEAEVHIQDNGDGTYTITYIPLYPGSYTLTIRYGGQDVPNFPARLNVEPAVDASGVRVFGPGVEGKGVFREATTDFTVDARALTQTGGDHIKTLISNPSGNRTDALITDLRDGTYNVEYTPYEEGPHNVEVCYDGSPVPKSPFRVGVTEGCDPARVRVHGPGLKGGITNKPNKFTVETRGAGTGGLGLAMEGPSEAKMSCTDNKDGSCSVEYIPYEPGKYNLNVTYGGQPIKGSPFSVPVSDTVDSTKVKCQGPGLGTNVRANIPQAFTVDASKAGVAPLQVRVQGPKGVVEPVEVVDNGDQTHTVNYVPTREGPYSINVLYADEEIPRSPYKLKVLPTHDASKVRASGPGLNTTGVPASLPVEFTIDAKDAGEGLLAVQITDPEGKPKKANIRDNHDGTYLVSYVPDMTGRYTILIKYGGDEIPYSPYRIRALPTGDASKCTVTGAGVGPTIQIGEQTVITVDAKAAGKGKVTCSVCTPEGAELDVDVVENEDGTFDIFYTAPQPGEYVICVRFGGEHIPNSPFQVTATDRPMGMNGLDVAGLRPFDLVIPFTIQKGEITGEVRMPSGKVAKPDITDNKDGTVTVKYAPTEAGLHEMDIKYDGIHIPGSPLQFYVDYMNSGNVSAYGPGLIHGTVNKPAIFTVNTKDAGEGGLSLAIEGPSKADISCLDNQDGTCTVSYLPVLPGDYSILVKYNDKHIPGSPFSARITGDDSMRMSHLKVGSAADIPLDIGELDLSQLTASLTTPSGREEPCLLKMLRNGHVGISFVPKEIGEHLVNIKKNGRHIPNSPIAVMISQSEIGDASRVRVSGQGLSEARTFEPAEFIIDTRDAGYGGLSLSIEGPSKVDINTEDQEDGTCKVTYCPTEPGNYIINIKFADQHVPGAHRSAFTVKKVTGEGRMKESITRKRRAASVANVGSQCDLSLKIPEISIADMTAQVTSPSGQIHKADIMEGENNTYCIRFVPTETGVHTVCVKYNGVHVPGSPFQFTVGPLGEGGAHKVRAGGPGLERAEAGVPAEFSIWTREAGAGGLSIAVEGPSKAEITFEDRKDGSSGVSYIVQEPGDYEVSIRFNDEHIPDSPFIVPVASPSDDARRLTVASLQQESGLKVNQPASFAVSLNGAKGVIDAKVHSPSGALEECCVTEIDQDKYAVRFIPRENGLYLIDVKFNGSHIPGSPFKIRVGETGQAGDPGMVSAYGAGLEGGTTGTACEFVVNTSKAGPGALAVTIDGPSKVKMDCVECPEGYRVTYTPMAPGNYLISIKYGGPYHIVGSPFKAKITGSKLVSSHSMHETSSVMVDPVTRAISCSQQAAPTQSDASKVVAKGLGLTKGFIGQKNSFSVDCSKAGRNMLLVGVDGPKVPCEEILVKHLGNRLYNVSYQLKEKGEYILVVKWGDEHIPGSPYHITV</sequence>
<organism evidence="1 2">
    <name type="scientific">Scortum barcoo</name>
    <name type="common">barcoo grunter</name>
    <dbReference type="NCBI Taxonomy" id="214431"/>
    <lineage>
        <taxon>Eukaryota</taxon>
        <taxon>Metazoa</taxon>
        <taxon>Chordata</taxon>
        <taxon>Craniata</taxon>
        <taxon>Vertebrata</taxon>
        <taxon>Euteleostomi</taxon>
        <taxon>Actinopterygii</taxon>
        <taxon>Neopterygii</taxon>
        <taxon>Teleostei</taxon>
        <taxon>Neoteleostei</taxon>
        <taxon>Acanthomorphata</taxon>
        <taxon>Eupercaria</taxon>
        <taxon>Centrarchiformes</taxon>
        <taxon>Terapontoidei</taxon>
        <taxon>Terapontidae</taxon>
        <taxon>Scortum</taxon>
    </lineage>
</organism>
<dbReference type="Proteomes" id="UP000831701">
    <property type="component" value="Chromosome 19"/>
</dbReference>
<name>A0ACB8VQ67_9TELE</name>
<gene>
    <name evidence="1" type="ORF">L3Q82_015523</name>
</gene>
<protein>
    <submittedName>
        <fullName evidence="1">Uncharacterized protein</fullName>
    </submittedName>
</protein>